<proteinExistence type="predicted"/>
<dbReference type="Pfam" id="PF02875">
    <property type="entry name" value="Mur_ligase_C"/>
    <property type="match status" value="1"/>
</dbReference>
<dbReference type="SUPFAM" id="SSF51984">
    <property type="entry name" value="MurCD N-terminal domain"/>
    <property type="match status" value="1"/>
</dbReference>
<dbReference type="Gene3D" id="3.40.50.720">
    <property type="entry name" value="NAD(P)-binding Rossmann-like Domain"/>
    <property type="match status" value="1"/>
</dbReference>
<dbReference type="AlphaFoldDB" id="A0A0G0AQD1"/>
<dbReference type="GO" id="GO:0008360">
    <property type="term" value="P:regulation of cell shape"/>
    <property type="evidence" value="ECO:0007669"/>
    <property type="project" value="UniProtKB-KW"/>
</dbReference>
<keyword evidence="6" id="KW-0132">Cell division</keyword>
<dbReference type="PANTHER" id="PTHR43445">
    <property type="entry name" value="UDP-N-ACETYLMURAMATE--L-ALANINE LIGASE-RELATED"/>
    <property type="match status" value="1"/>
</dbReference>
<name>A0A0G0AQD1_9BACT</name>
<dbReference type="GO" id="GO:0005737">
    <property type="term" value="C:cytoplasm"/>
    <property type="evidence" value="ECO:0007669"/>
    <property type="project" value="UniProtKB-SubCell"/>
</dbReference>
<evidence type="ECO:0000256" key="3">
    <source>
        <dbReference type="ARBA" id="ARBA00012211"/>
    </source>
</evidence>
<dbReference type="InterPro" id="IPR004101">
    <property type="entry name" value="Mur_ligase_C"/>
</dbReference>
<dbReference type="Pfam" id="PF01225">
    <property type="entry name" value="Mur_ligase"/>
    <property type="match status" value="1"/>
</dbReference>
<dbReference type="GO" id="GO:0051301">
    <property type="term" value="P:cell division"/>
    <property type="evidence" value="ECO:0007669"/>
    <property type="project" value="UniProtKB-KW"/>
</dbReference>
<keyword evidence="4" id="KW-0963">Cytoplasm</keyword>
<dbReference type="PATRIC" id="fig|1618434.3.peg.393"/>
<evidence type="ECO:0000256" key="8">
    <source>
        <dbReference type="ARBA" id="ARBA00022840"/>
    </source>
</evidence>
<dbReference type="InterPro" id="IPR013221">
    <property type="entry name" value="Mur_ligase_cen"/>
</dbReference>
<keyword evidence="8" id="KW-0067">ATP-binding</keyword>
<protein>
    <recommendedName>
        <fullName evidence="3 14">UDP-N-acetylmuramate--L-alanine ligase</fullName>
        <ecNumber evidence="3 14">6.3.2.8</ecNumber>
    </recommendedName>
</protein>
<comment type="subcellular location">
    <subcellularLocation>
        <location evidence="1">Cytoplasm</location>
    </subcellularLocation>
</comment>
<dbReference type="GO" id="GO:0005524">
    <property type="term" value="F:ATP binding"/>
    <property type="evidence" value="ECO:0007669"/>
    <property type="project" value="UniProtKB-KW"/>
</dbReference>
<dbReference type="GO" id="GO:0008763">
    <property type="term" value="F:UDP-N-acetylmuramate-L-alanine ligase activity"/>
    <property type="evidence" value="ECO:0007669"/>
    <property type="project" value="UniProtKB-UniRule"/>
</dbReference>
<accession>A0A0G0AQD1</accession>
<keyword evidence="5 18" id="KW-0436">Ligase</keyword>
<dbReference type="InterPro" id="IPR036615">
    <property type="entry name" value="Mur_ligase_C_dom_sf"/>
</dbReference>
<feature type="domain" description="Mur ligase central" evidence="17">
    <location>
        <begin position="96"/>
        <end position="283"/>
    </location>
</feature>
<dbReference type="Pfam" id="PF08245">
    <property type="entry name" value="Mur_ligase_M"/>
    <property type="match status" value="1"/>
</dbReference>
<sequence>MTALAILVKEMGISVTGSDIAEEFPTDATLKRFNIKYFIGFDPIHIKYKPDLVIYTGAHQGRKNIEVQTSIKIGIPILSHGEALGFFMKEKFQICVAGSHGKTTTSAMIAFSLIQLNEDPSFAIGCGEILGLHTSGHFGKSKYFVAEADEYITDPTGDRTPRFLWQTPQILVITNIDFDHPDAYKDITQVQEAFIHLTKKVTQGGHIIINLDDHASQEIINQISVPVVTYGMSKQANYQTKNIHFENNLTKFEVWQNNQKLSDFNIKAVGAHNAMNATSVIVALKLLGFSVENIKKVLALFSGTKRRFEYIGQKNDKLLYDDYAHHPTEIKATLKGIREFFPNKRIVVIFQPHTYSRTAKLLEEFGRSFNFADTVIITDIYVSAREKPILGISGKLLTDIVKKQNKQTVFIPNEELVLKYLSQETRANDLILTMGAGDIYSWIPKILNIL</sequence>
<keyword evidence="12" id="KW-0961">Cell wall biogenesis/degradation</keyword>
<evidence type="ECO:0000259" key="17">
    <source>
        <dbReference type="Pfam" id="PF08245"/>
    </source>
</evidence>
<dbReference type="EMBL" id="LBPN01000010">
    <property type="protein sequence ID" value="KKP59198.1"/>
    <property type="molecule type" value="Genomic_DNA"/>
</dbReference>
<dbReference type="InterPro" id="IPR050061">
    <property type="entry name" value="MurCDEF_pg_biosynth"/>
</dbReference>
<dbReference type="UniPathway" id="UPA00219"/>
<dbReference type="InterPro" id="IPR036565">
    <property type="entry name" value="Mur-like_cat_sf"/>
</dbReference>
<evidence type="ECO:0000256" key="11">
    <source>
        <dbReference type="ARBA" id="ARBA00023306"/>
    </source>
</evidence>
<evidence type="ECO:0000256" key="14">
    <source>
        <dbReference type="NCBIfam" id="TIGR01082"/>
    </source>
</evidence>
<dbReference type="InterPro" id="IPR000713">
    <property type="entry name" value="Mur_ligase_N"/>
</dbReference>
<feature type="domain" description="Mur ligase C-terminal" evidence="16">
    <location>
        <begin position="306"/>
        <end position="437"/>
    </location>
</feature>
<dbReference type="EC" id="6.3.2.8" evidence="3 14"/>
<feature type="domain" description="Mur ligase N-terminal catalytic" evidence="15">
    <location>
        <begin position="1"/>
        <end position="91"/>
    </location>
</feature>
<evidence type="ECO:0000256" key="10">
    <source>
        <dbReference type="ARBA" id="ARBA00022984"/>
    </source>
</evidence>
<evidence type="ECO:0000256" key="12">
    <source>
        <dbReference type="ARBA" id="ARBA00023316"/>
    </source>
</evidence>
<dbReference type="GO" id="GO:0071555">
    <property type="term" value="P:cell wall organization"/>
    <property type="evidence" value="ECO:0007669"/>
    <property type="project" value="UniProtKB-KW"/>
</dbReference>
<comment type="caution">
    <text evidence="18">The sequence shown here is derived from an EMBL/GenBank/DDBJ whole genome shotgun (WGS) entry which is preliminary data.</text>
</comment>
<evidence type="ECO:0000256" key="7">
    <source>
        <dbReference type="ARBA" id="ARBA00022741"/>
    </source>
</evidence>
<evidence type="ECO:0000256" key="6">
    <source>
        <dbReference type="ARBA" id="ARBA00022618"/>
    </source>
</evidence>
<dbReference type="SUPFAM" id="SSF53623">
    <property type="entry name" value="MurD-like peptide ligases, catalytic domain"/>
    <property type="match status" value="1"/>
</dbReference>
<evidence type="ECO:0000256" key="2">
    <source>
        <dbReference type="ARBA" id="ARBA00004752"/>
    </source>
</evidence>
<dbReference type="PANTHER" id="PTHR43445:SF3">
    <property type="entry name" value="UDP-N-ACETYLMURAMATE--L-ALANINE LIGASE"/>
    <property type="match status" value="1"/>
</dbReference>
<keyword evidence="11" id="KW-0131">Cell cycle</keyword>
<keyword evidence="9" id="KW-0133">Cell shape</keyword>
<dbReference type="Proteomes" id="UP000034176">
    <property type="component" value="Unassembled WGS sequence"/>
</dbReference>
<gene>
    <name evidence="18" type="ORF">UR52_C0010G0011</name>
</gene>
<dbReference type="NCBIfam" id="TIGR01082">
    <property type="entry name" value="murC"/>
    <property type="match status" value="1"/>
</dbReference>
<organism evidence="18 19">
    <name type="scientific">Candidatus Gottesmanbacteria bacterium GW2011_GWA1_34_13</name>
    <dbReference type="NCBI Taxonomy" id="1618434"/>
    <lineage>
        <taxon>Bacteria</taxon>
        <taxon>Candidatus Gottesmaniibacteriota</taxon>
    </lineage>
</organism>
<comment type="pathway">
    <text evidence="2">Cell wall biogenesis; peptidoglycan biosynthesis.</text>
</comment>
<evidence type="ECO:0000313" key="19">
    <source>
        <dbReference type="Proteomes" id="UP000034176"/>
    </source>
</evidence>
<comment type="catalytic activity">
    <reaction evidence="13">
        <text>UDP-N-acetyl-alpha-D-muramate + L-alanine + ATP = UDP-N-acetyl-alpha-D-muramoyl-L-alanine + ADP + phosphate + H(+)</text>
        <dbReference type="Rhea" id="RHEA:23372"/>
        <dbReference type="ChEBI" id="CHEBI:15378"/>
        <dbReference type="ChEBI" id="CHEBI:30616"/>
        <dbReference type="ChEBI" id="CHEBI:43474"/>
        <dbReference type="ChEBI" id="CHEBI:57972"/>
        <dbReference type="ChEBI" id="CHEBI:70757"/>
        <dbReference type="ChEBI" id="CHEBI:83898"/>
        <dbReference type="ChEBI" id="CHEBI:456216"/>
        <dbReference type="EC" id="6.3.2.8"/>
    </reaction>
</comment>
<evidence type="ECO:0000259" key="16">
    <source>
        <dbReference type="Pfam" id="PF02875"/>
    </source>
</evidence>
<evidence type="ECO:0000256" key="5">
    <source>
        <dbReference type="ARBA" id="ARBA00022598"/>
    </source>
</evidence>
<dbReference type="Gene3D" id="3.90.190.20">
    <property type="entry name" value="Mur ligase, C-terminal domain"/>
    <property type="match status" value="1"/>
</dbReference>
<evidence type="ECO:0000256" key="13">
    <source>
        <dbReference type="ARBA" id="ARBA00047833"/>
    </source>
</evidence>
<evidence type="ECO:0000256" key="9">
    <source>
        <dbReference type="ARBA" id="ARBA00022960"/>
    </source>
</evidence>
<dbReference type="SUPFAM" id="SSF53244">
    <property type="entry name" value="MurD-like peptide ligases, peptide-binding domain"/>
    <property type="match status" value="1"/>
</dbReference>
<keyword evidence="7" id="KW-0547">Nucleotide-binding</keyword>
<dbReference type="STRING" id="1618434.UR52_C0010G0011"/>
<dbReference type="GO" id="GO:0009252">
    <property type="term" value="P:peptidoglycan biosynthetic process"/>
    <property type="evidence" value="ECO:0007669"/>
    <property type="project" value="UniProtKB-UniRule"/>
</dbReference>
<dbReference type="Gene3D" id="3.40.1190.10">
    <property type="entry name" value="Mur-like, catalytic domain"/>
    <property type="match status" value="1"/>
</dbReference>
<keyword evidence="10" id="KW-0573">Peptidoglycan synthesis</keyword>
<evidence type="ECO:0000256" key="1">
    <source>
        <dbReference type="ARBA" id="ARBA00004496"/>
    </source>
</evidence>
<reference evidence="18 19" key="1">
    <citation type="journal article" date="2015" name="Nature">
        <title>rRNA introns, odd ribosomes, and small enigmatic genomes across a large radiation of phyla.</title>
        <authorList>
            <person name="Brown C.T."/>
            <person name="Hug L.A."/>
            <person name="Thomas B.C."/>
            <person name="Sharon I."/>
            <person name="Castelle C.J."/>
            <person name="Singh A."/>
            <person name="Wilkins M.J."/>
            <person name="Williams K.H."/>
            <person name="Banfield J.F."/>
        </authorList>
    </citation>
    <scope>NUCLEOTIDE SEQUENCE [LARGE SCALE GENOMIC DNA]</scope>
</reference>
<evidence type="ECO:0000313" key="18">
    <source>
        <dbReference type="EMBL" id="KKP59198.1"/>
    </source>
</evidence>
<evidence type="ECO:0000259" key="15">
    <source>
        <dbReference type="Pfam" id="PF01225"/>
    </source>
</evidence>
<evidence type="ECO:0000256" key="4">
    <source>
        <dbReference type="ARBA" id="ARBA00022490"/>
    </source>
</evidence>
<dbReference type="InterPro" id="IPR005758">
    <property type="entry name" value="UDP-N-AcMur_Ala_ligase_MurC"/>
</dbReference>